<reference evidence="1 5" key="1">
    <citation type="journal article" date="2017" name="Clin. Infect. Dis.">
        <title>Increased Risk for Meningococcal Disease among Men who have Sex with Men in the United States, 2012-2015.</title>
        <authorList>
            <person name="Folaranmi T.A."/>
            <person name="Kretz C.B."/>
            <person name="Kamiya H."/>
            <person name="MacNeil J.R."/>
            <person name="Whaley M.J."/>
            <person name="Blain A."/>
            <person name="Antwi M."/>
            <person name="Dorsinville M."/>
            <person name="Pacilli M."/>
            <person name="Smith S."/>
            <person name="Civen R."/>
            <person name="Ngo V."/>
            <person name="Winter K."/>
            <person name="Harriman K."/>
            <person name="Wang X."/>
            <person name="Bowen V.B."/>
            <person name="Patel M."/>
            <person name="Martin S."/>
            <person name="Misegades L."/>
            <person name="Meyer S.A."/>
        </authorList>
    </citation>
    <scope>NUCLEOTIDE SEQUENCE [LARGE SCALE GENOMIC DNA]</scope>
    <source>
        <strain evidence="1 5">M26503</strain>
    </source>
</reference>
<protein>
    <submittedName>
        <fullName evidence="4">Uncharacterized protein</fullName>
    </submittedName>
</protein>
<organism evidence="4 7">
    <name type="scientific">Neisseria meningitidis</name>
    <dbReference type="NCBI Taxonomy" id="487"/>
    <lineage>
        <taxon>Bacteria</taxon>
        <taxon>Pseudomonadati</taxon>
        <taxon>Pseudomonadota</taxon>
        <taxon>Betaproteobacteria</taxon>
        <taxon>Neisseriales</taxon>
        <taxon>Neisseriaceae</taxon>
        <taxon>Neisseria</taxon>
    </lineage>
</organism>
<proteinExistence type="predicted"/>
<dbReference type="Proteomes" id="UP000260504">
    <property type="component" value="Unassembled WGS sequence"/>
</dbReference>
<dbReference type="Proteomes" id="UP000283666">
    <property type="component" value="Unassembled WGS sequence"/>
</dbReference>
<gene>
    <name evidence="2" type="ORF">CIJ84_06440</name>
    <name evidence="1" type="ORF">CNQ34_01570</name>
    <name evidence="4" type="ORF">COH52_05400</name>
    <name evidence="3" type="ORF">COI09_06200</name>
</gene>
<evidence type="ECO:0000313" key="8">
    <source>
        <dbReference type="Proteomes" id="UP000283829"/>
    </source>
</evidence>
<dbReference type="Proteomes" id="UP000217930">
    <property type="component" value="Unassembled WGS sequence"/>
</dbReference>
<comment type="caution">
    <text evidence="4">The sequence shown here is derived from an EMBL/GenBank/DDBJ whole genome shotgun (WGS) entry which is preliminary data.</text>
</comment>
<reference evidence="2 6" key="2">
    <citation type="submission" date="2017-08" db="EMBL/GenBank/DDBJ databases">
        <title>Meningococcal Conjunctivitis and Endemic Carriage at a Military Recruit Training Center.</title>
        <authorList>
            <person name="Bobb A.J."/>
            <person name="Galac M.R."/>
            <person name="Snesrud E."/>
            <person name="Clagett C.D."/>
        </authorList>
    </citation>
    <scope>NUCLEOTIDE SEQUENCE [LARGE SCALE GENOMIC DNA]</scope>
    <source>
        <strain evidence="2 6">MRSN431200</strain>
    </source>
</reference>
<evidence type="ECO:0000313" key="1">
    <source>
        <dbReference type="EMBL" id="PBJ89017.1"/>
    </source>
</evidence>
<dbReference type="EMBL" id="NWZY01000011">
    <property type="protein sequence ID" value="RQK79096.1"/>
    <property type="molecule type" value="Genomic_DNA"/>
</dbReference>
<dbReference type="Proteomes" id="UP000283829">
    <property type="component" value="Unassembled WGS sequence"/>
</dbReference>
<reference evidence="1" key="4">
    <citation type="submission" date="2017-09" db="EMBL/GenBank/DDBJ databases">
        <authorList>
            <person name="Kretz C."/>
            <person name="Retchless A."/>
            <person name="Wang X."/>
        </authorList>
    </citation>
    <scope>NUCLEOTIDE SEQUENCE</scope>
    <source>
        <strain evidence="1">M26503</strain>
    </source>
</reference>
<evidence type="ECO:0000313" key="7">
    <source>
        <dbReference type="Proteomes" id="UP000283666"/>
    </source>
</evidence>
<evidence type="ECO:0000313" key="5">
    <source>
        <dbReference type="Proteomes" id="UP000217930"/>
    </source>
</evidence>
<dbReference type="AlphaFoldDB" id="A0A1B1WYT9"/>
<evidence type="ECO:0000313" key="4">
    <source>
        <dbReference type="EMBL" id="RQK79096.1"/>
    </source>
</evidence>
<reference evidence="7 8" key="3">
    <citation type="submission" date="2017-09" db="EMBL/GenBank/DDBJ databases">
        <title>Phenotypic and genotypic characterization of Colombian isolates of Neisseria meningitidis recovered from invasive disease.</title>
        <authorList>
            <person name="Duarte C."/>
            <person name="Gabastou J.M."/>
            <person name="Moreno J."/>
        </authorList>
    </citation>
    <scope>NUCLEOTIDE SEQUENCE [LARGE SCALE GENOMIC DNA]</scope>
    <source>
        <strain evidence="4 7">INS-Nm1012</strain>
        <strain evidence="3 8">INS-Nm1124</strain>
    </source>
</reference>
<dbReference type="EMBL" id="NWXB01000009">
    <property type="protein sequence ID" value="RQJ66735.1"/>
    <property type="molecule type" value="Genomic_DNA"/>
</dbReference>
<dbReference type="EMBL" id="NVYQ01000091">
    <property type="protein sequence ID" value="RGB16603.1"/>
    <property type="molecule type" value="Genomic_DNA"/>
</dbReference>
<evidence type="ECO:0000313" key="2">
    <source>
        <dbReference type="EMBL" id="RGB16603.1"/>
    </source>
</evidence>
<evidence type="ECO:0000313" key="3">
    <source>
        <dbReference type="EMBL" id="RQJ66735.1"/>
    </source>
</evidence>
<name>A0A1B1WYT9_NEIME</name>
<sequence length="30" mass="3285">MPSENGRRIIGKTYRASFAVAKLHLKTPAA</sequence>
<accession>A0A1B1WYT9</accession>
<evidence type="ECO:0000313" key="6">
    <source>
        <dbReference type="Proteomes" id="UP000260504"/>
    </source>
</evidence>
<dbReference type="EMBL" id="NTLY01000001">
    <property type="protein sequence ID" value="PBJ89017.1"/>
    <property type="molecule type" value="Genomic_DNA"/>
</dbReference>